<dbReference type="EMBL" id="FNCK01000001">
    <property type="protein sequence ID" value="SDF78831.1"/>
    <property type="molecule type" value="Genomic_DNA"/>
</dbReference>
<organism evidence="1 2">
    <name type="scientific">Facklamia miroungae</name>
    <dbReference type="NCBI Taxonomy" id="120956"/>
    <lineage>
        <taxon>Bacteria</taxon>
        <taxon>Bacillati</taxon>
        <taxon>Bacillota</taxon>
        <taxon>Bacilli</taxon>
        <taxon>Lactobacillales</taxon>
        <taxon>Aerococcaceae</taxon>
        <taxon>Facklamia</taxon>
    </lineage>
</organism>
<keyword evidence="2" id="KW-1185">Reference proteome</keyword>
<dbReference type="RefSeq" id="WP_090288759.1">
    <property type="nucleotide sequence ID" value="NZ_FNCK01000001.1"/>
</dbReference>
<name>A0A1G7NXZ4_9LACT</name>
<protein>
    <submittedName>
        <fullName evidence="1">Uncharacterized protein</fullName>
    </submittedName>
</protein>
<evidence type="ECO:0000313" key="2">
    <source>
        <dbReference type="Proteomes" id="UP000199708"/>
    </source>
</evidence>
<sequence length="81" mass="9241">MNYLNNKIFLNEIEILIDLRVKALLKNSATYDEAIKKAKSHRLGYKYGELGSVIDEEINKKIVEVNTNQSINSILTTALEE</sequence>
<evidence type="ECO:0000313" key="1">
    <source>
        <dbReference type="EMBL" id="SDF78831.1"/>
    </source>
</evidence>
<dbReference type="Proteomes" id="UP000199708">
    <property type="component" value="Unassembled WGS sequence"/>
</dbReference>
<accession>A0A1G7NXZ4</accession>
<gene>
    <name evidence="1" type="ORF">SAMN05421791_10149</name>
</gene>
<reference evidence="1 2" key="1">
    <citation type="submission" date="2016-10" db="EMBL/GenBank/DDBJ databases">
        <authorList>
            <person name="de Groot N.N."/>
        </authorList>
    </citation>
    <scope>NUCLEOTIDE SEQUENCE [LARGE SCALE GENOMIC DNA]</scope>
    <source>
        <strain evidence="1 2">ATCC BAA-466</strain>
    </source>
</reference>
<proteinExistence type="predicted"/>
<dbReference type="AlphaFoldDB" id="A0A1G7NXZ4"/>